<dbReference type="InterPro" id="IPR052057">
    <property type="entry name" value="IS150/IS1296_orfA-like"/>
</dbReference>
<protein>
    <submittedName>
        <fullName evidence="1">Transposase</fullName>
    </submittedName>
</protein>
<dbReference type="PANTHER" id="PTHR33795">
    <property type="entry name" value="INSERTION ELEMENT IS150 PROTEIN INSJ"/>
    <property type="match status" value="1"/>
</dbReference>
<dbReference type="EMBL" id="LS483487">
    <property type="protein sequence ID" value="SQJ10780.1"/>
    <property type="molecule type" value="Genomic_DNA"/>
</dbReference>
<accession>A0AAX2JD09</accession>
<dbReference type="PANTHER" id="PTHR33795:SF1">
    <property type="entry name" value="INSERTION ELEMENT IS150 PROTEIN INSJ"/>
    <property type="match status" value="1"/>
</dbReference>
<evidence type="ECO:0000313" key="2">
    <source>
        <dbReference type="Proteomes" id="UP000249008"/>
    </source>
</evidence>
<reference evidence="1 2" key="1">
    <citation type="submission" date="2018-06" db="EMBL/GenBank/DDBJ databases">
        <authorList>
            <consortium name="Pathogen Informatics"/>
            <person name="Doyle S."/>
        </authorList>
    </citation>
    <scope>NUCLEOTIDE SEQUENCE [LARGE SCALE GENOMIC DNA]</scope>
    <source>
        <strain evidence="1 2">NCTC12112</strain>
    </source>
</reference>
<dbReference type="GO" id="GO:0006313">
    <property type="term" value="P:DNA transposition"/>
    <property type="evidence" value="ECO:0007669"/>
    <property type="project" value="InterPro"/>
</dbReference>
<sequence length="111" mass="13236">MCKEYSRYDKNLKLSVVKTYLKSNVSAEMLAKEYGVKSDTQILDWVKKYKKLGERAFDRRKISKNVILKKIKTASTEKNISIKKENKYLRMENEYLKKLYILQLEESNTEL</sequence>
<dbReference type="GO" id="GO:0004803">
    <property type="term" value="F:transposase activity"/>
    <property type="evidence" value="ECO:0007669"/>
    <property type="project" value="InterPro"/>
</dbReference>
<dbReference type="GO" id="GO:0003677">
    <property type="term" value="F:DNA binding"/>
    <property type="evidence" value="ECO:0007669"/>
    <property type="project" value="InterPro"/>
</dbReference>
<dbReference type="SUPFAM" id="SSF46689">
    <property type="entry name" value="Homeodomain-like"/>
    <property type="match status" value="1"/>
</dbReference>
<dbReference type="AlphaFoldDB" id="A0AAX2JD09"/>
<dbReference type="RefSeq" id="WP_005981012.1">
    <property type="nucleotide sequence ID" value="NZ_CABKNW010000005.1"/>
</dbReference>
<proteinExistence type="predicted"/>
<gene>
    <name evidence="1" type="ORF">NCTC12112_02481</name>
</gene>
<dbReference type="InterPro" id="IPR009057">
    <property type="entry name" value="Homeodomain-like_sf"/>
</dbReference>
<dbReference type="Proteomes" id="UP000249008">
    <property type="component" value="Chromosome 1"/>
</dbReference>
<evidence type="ECO:0000313" key="1">
    <source>
        <dbReference type="EMBL" id="SQJ10780.1"/>
    </source>
</evidence>
<organism evidence="1 2">
    <name type="scientific">Fusobacterium ulcerans</name>
    <dbReference type="NCBI Taxonomy" id="861"/>
    <lineage>
        <taxon>Bacteria</taxon>
        <taxon>Fusobacteriati</taxon>
        <taxon>Fusobacteriota</taxon>
        <taxon>Fusobacteriia</taxon>
        <taxon>Fusobacteriales</taxon>
        <taxon>Fusobacteriaceae</taxon>
        <taxon>Fusobacterium</taxon>
    </lineage>
</organism>
<dbReference type="Pfam" id="PF01527">
    <property type="entry name" value="HTH_Tnp_1"/>
    <property type="match status" value="1"/>
</dbReference>
<name>A0AAX2JD09_9FUSO</name>
<dbReference type="InterPro" id="IPR036388">
    <property type="entry name" value="WH-like_DNA-bd_sf"/>
</dbReference>
<dbReference type="Gene3D" id="1.10.10.10">
    <property type="entry name" value="Winged helix-like DNA-binding domain superfamily/Winged helix DNA-binding domain"/>
    <property type="match status" value="1"/>
</dbReference>
<dbReference type="KEGG" id="ful:C4N20_02995"/>
<dbReference type="GeneID" id="78453762"/>
<dbReference type="InterPro" id="IPR002514">
    <property type="entry name" value="Transposase_8"/>
</dbReference>